<name>A0ABR4LXJ4_9EURO</name>
<evidence type="ECO:0000256" key="1">
    <source>
        <dbReference type="SAM" id="MobiDB-lite"/>
    </source>
</evidence>
<dbReference type="GeneID" id="98147609"/>
<feature type="compositionally biased region" description="Polar residues" evidence="1">
    <location>
        <begin position="95"/>
        <end position="109"/>
    </location>
</feature>
<dbReference type="Proteomes" id="UP001610432">
    <property type="component" value="Unassembled WGS sequence"/>
</dbReference>
<evidence type="ECO:0000313" key="2">
    <source>
        <dbReference type="EMBL" id="KAL2869260.1"/>
    </source>
</evidence>
<keyword evidence="3" id="KW-1185">Reference proteome</keyword>
<reference evidence="2 3" key="1">
    <citation type="submission" date="2024-07" db="EMBL/GenBank/DDBJ databases">
        <title>Section-level genome sequencing and comparative genomics of Aspergillus sections Usti and Cavernicolus.</title>
        <authorList>
            <consortium name="Lawrence Berkeley National Laboratory"/>
            <person name="Nybo J.L."/>
            <person name="Vesth T.C."/>
            <person name="Theobald S."/>
            <person name="Frisvad J.C."/>
            <person name="Larsen T.O."/>
            <person name="Kjaerboelling I."/>
            <person name="Rothschild-Mancinelli K."/>
            <person name="Lyhne E.K."/>
            <person name="Kogle M.E."/>
            <person name="Barry K."/>
            <person name="Clum A."/>
            <person name="Na H."/>
            <person name="Ledsgaard L."/>
            <person name="Lin J."/>
            <person name="Lipzen A."/>
            <person name="Kuo A."/>
            <person name="Riley R."/>
            <person name="Mondo S."/>
            <person name="Labutti K."/>
            <person name="Haridas S."/>
            <person name="Pangalinan J."/>
            <person name="Salamov A.A."/>
            <person name="Simmons B.A."/>
            <person name="Magnuson J.K."/>
            <person name="Chen J."/>
            <person name="Drula E."/>
            <person name="Henrissat B."/>
            <person name="Wiebenga A."/>
            <person name="Lubbers R.J."/>
            <person name="Gomes A.C."/>
            <person name="Macurrencykelacurrency M.R."/>
            <person name="Stajich J."/>
            <person name="Grigoriev I.V."/>
            <person name="Mortensen U.H."/>
            <person name="De Vries R.P."/>
            <person name="Baker S.E."/>
            <person name="Andersen M.R."/>
        </authorList>
    </citation>
    <scope>NUCLEOTIDE SEQUENCE [LARGE SCALE GENOMIC DNA]</scope>
    <source>
        <strain evidence="2 3">CBS 449.75</strain>
    </source>
</reference>
<protein>
    <submittedName>
        <fullName evidence="2">Uncharacterized protein</fullName>
    </submittedName>
</protein>
<organism evidence="2 3">
    <name type="scientific">Aspergillus lucknowensis</name>
    <dbReference type="NCBI Taxonomy" id="176173"/>
    <lineage>
        <taxon>Eukaryota</taxon>
        <taxon>Fungi</taxon>
        <taxon>Dikarya</taxon>
        <taxon>Ascomycota</taxon>
        <taxon>Pezizomycotina</taxon>
        <taxon>Eurotiomycetes</taxon>
        <taxon>Eurotiomycetidae</taxon>
        <taxon>Eurotiales</taxon>
        <taxon>Aspergillaceae</taxon>
        <taxon>Aspergillus</taxon>
        <taxon>Aspergillus subgen. Nidulantes</taxon>
    </lineage>
</organism>
<sequence length="177" mass="18988">MSHLSNVPDQQEGAFKPGVQPTGPNTQPHGSLTQDKHAPGIKASPYDYKPEFQMETRPPGTAPASSSYRPHPVDHPGEQALNPNVERSHGKESVKTTAEQTLMGTTSQDVHAGLGQPISGQTRTEQRHDGQHTNKNPGRGLEGALKGAPGEFGTWTDQMLSQKPTAADGCRAERSRP</sequence>
<proteinExistence type="predicted"/>
<feature type="compositionally biased region" description="Polar residues" evidence="1">
    <location>
        <begin position="22"/>
        <end position="33"/>
    </location>
</feature>
<accession>A0ABR4LXJ4</accession>
<evidence type="ECO:0000313" key="3">
    <source>
        <dbReference type="Proteomes" id="UP001610432"/>
    </source>
</evidence>
<feature type="region of interest" description="Disordered" evidence="1">
    <location>
        <begin position="1"/>
        <end position="177"/>
    </location>
</feature>
<gene>
    <name evidence="2" type="ORF">BJX67DRAFT_379288</name>
</gene>
<comment type="caution">
    <text evidence="2">The sequence shown here is derived from an EMBL/GenBank/DDBJ whole genome shotgun (WGS) entry which is preliminary data.</text>
</comment>
<dbReference type="RefSeq" id="XP_070888239.1">
    <property type="nucleotide sequence ID" value="XM_071032537.1"/>
</dbReference>
<feature type="compositionally biased region" description="Polar residues" evidence="1">
    <location>
        <begin position="155"/>
        <end position="164"/>
    </location>
</feature>
<dbReference type="EMBL" id="JBFXLQ010000010">
    <property type="protein sequence ID" value="KAL2869260.1"/>
    <property type="molecule type" value="Genomic_DNA"/>
</dbReference>